<dbReference type="SUPFAM" id="SSF47823">
    <property type="entry name" value="lambda integrase-like, N-terminal domain"/>
    <property type="match status" value="1"/>
</dbReference>
<dbReference type="InterPro" id="IPR044068">
    <property type="entry name" value="CB"/>
</dbReference>
<dbReference type="GO" id="GO:0015074">
    <property type="term" value="P:DNA integration"/>
    <property type="evidence" value="ECO:0007669"/>
    <property type="project" value="InterPro"/>
</dbReference>
<evidence type="ECO:0000313" key="5">
    <source>
        <dbReference type="EMBL" id="AKA68521.1"/>
    </source>
</evidence>
<evidence type="ECO:0000256" key="1">
    <source>
        <dbReference type="ARBA" id="ARBA00008857"/>
    </source>
</evidence>
<organism evidence="5 6">
    <name type="scientific">Clostridium scatologenes</name>
    <dbReference type="NCBI Taxonomy" id="1548"/>
    <lineage>
        <taxon>Bacteria</taxon>
        <taxon>Bacillati</taxon>
        <taxon>Bacillota</taxon>
        <taxon>Clostridia</taxon>
        <taxon>Eubacteriales</taxon>
        <taxon>Clostridiaceae</taxon>
        <taxon>Clostridium</taxon>
    </lineage>
</organism>
<evidence type="ECO:0000256" key="2">
    <source>
        <dbReference type="ARBA" id="ARBA00023125"/>
    </source>
</evidence>
<reference evidence="5 6" key="1">
    <citation type="journal article" date="2015" name="J. Biotechnol.">
        <title>Complete genome sequence of a malodorant-producing acetogen, Clostridium scatologenes ATCC 25775(T).</title>
        <authorList>
            <person name="Zhu Z."/>
            <person name="Guo T."/>
            <person name="Zheng H."/>
            <person name="Song T."/>
            <person name="Ouyang P."/>
            <person name="Xie J."/>
        </authorList>
    </citation>
    <scope>NUCLEOTIDE SEQUENCE [LARGE SCALE GENOMIC DNA]</scope>
    <source>
        <strain evidence="5 6">ATCC 25775</strain>
    </source>
</reference>
<evidence type="ECO:0000313" key="6">
    <source>
        <dbReference type="Proteomes" id="UP000033115"/>
    </source>
</evidence>
<feature type="domain" description="Core-binding (CB)" evidence="4">
    <location>
        <begin position="53"/>
        <end position="133"/>
    </location>
</feature>
<name>A0A0E3GQG3_CLOSL</name>
<evidence type="ECO:0000256" key="3">
    <source>
        <dbReference type="PROSITE-ProRule" id="PRU01248"/>
    </source>
</evidence>
<dbReference type="InterPro" id="IPR004107">
    <property type="entry name" value="Integrase_SAM-like_N"/>
</dbReference>
<comment type="similarity">
    <text evidence="1">Belongs to the 'phage' integrase family.</text>
</comment>
<dbReference type="Gene3D" id="1.10.150.130">
    <property type="match status" value="1"/>
</dbReference>
<evidence type="ECO:0000259" key="4">
    <source>
        <dbReference type="PROSITE" id="PS51900"/>
    </source>
</evidence>
<keyword evidence="2 3" id="KW-0238">DNA-binding</keyword>
<gene>
    <name evidence="5" type="ORF">CSCA_1396</name>
</gene>
<dbReference type="HOGENOM" id="CLU_1188302_0_0_9"/>
<dbReference type="Proteomes" id="UP000033115">
    <property type="component" value="Chromosome"/>
</dbReference>
<dbReference type="PROSITE" id="PS51900">
    <property type="entry name" value="CB"/>
    <property type="match status" value="1"/>
</dbReference>
<dbReference type="InterPro" id="IPR010998">
    <property type="entry name" value="Integrase_recombinase_N"/>
</dbReference>
<dbReference type="Pfam" id="PF02899">
    <property type="entry name" value="Phage_int_SAM_1"/>
    <property type="match status" value="1"/>
</dbReference>
<dbReference type="KEGG" id="csq:CSCA_1396"/>
<protein>
    <submittedName>
        <fullName evidence="5">Phage integrase</fullName>
    </submittedName>
</protein>
<dbReference type="AlphaFoldDB" id="A0A0E3GQG3"/>
<proteinExistence type="inferred from homology"/>
<dbReference type="EMBL" id="CP009933">
    <property type="protein sequence ID" value="AKA68521.1"/>
    <property type="molecule type" value="Genomic_DNA"/>
</dbReference>
<accession>A0A0E3GQG3</accession>
<sequence>MYSTTSKDEVVIKLVGKLSLEFPDIDQLKARNVVEEVLYKYNIEPTETALTISDIEEKMQIYLASKKLDGISKNTLKNYRYQLLIFAGHLIKPLASITTMDLRMYLAARCKGLKPSSINGQISVLKSFFGWLYYEERNIKMEYEYSLTLIDVDKILADDMVTILSRLRKDIEIELTDSLYNTYYFNNKYCISFNYAQIYHLSVKTDSLSLLGQVLKSVGDSLELLGYKINGVL</sequence>
<dbReference type="STRING" id="1548.CSCA_1396"/>
<keyword evidence="6" id="KW-1185">Reference proteome</keyword>
<dbReference type="GO" id="GO:0003677">
    <property type="term" value="F:DNA binding"/>
    <property type="evidence" value="ECO:0007669"/>
    <property type="project" value="UniProtKB-UniRule"/>
</dbReference>